<organism evidence="6 7">
    <name type="scientific">Natronincola ferrireducens</name>
    <dbReference type="NCBI Taxonomy" id="393762"/>
    <lineage>
        <taxon>Bacteria</taxon>
        <taxon>Bacillati</taxon>
        <taxon>Bacillota</taxon>
        <taxon>Clostridia</taxon>
        <taxon>Peptostreptococcales</taxon>
        <taxon>Natronincolaceae</taxon>
        <taxon>Natronincola</taxon>
    </lineage>
</organism>
<dbReference type="GO" id="GO:0003677">
    <property type="term" value="F:DNA binding"/>
    <property type="evidence" value="ECO:0007669"/>
    <property type="project" value="InterPro"/>
</dbReference>
<dbReference type="Pfam" id="PF02245">
    <property type="entry name" value="Pur_DNA_glyco"/>
    <property type="match status" value="1"/>
</dbReference>
<protein>
    <recommendedName>
        <fullName evidence="5">Putative 3-methyladenine DNA glycosylase</fullName>
        <ecNumber evidence="5">3.2.2.-</ecNumber>
    </recommendedName>
</protein>
<sequence length="204" mass="23237">MKKLGREFYNRPTLEVAKDLLGKYLVHHRGGKQLIGKIVETEAYMADLDKACHAYNNKLTPRTQVLFGLPGTAYVYLIYGMYHCFNVVTEEEGKGAAVLIRAIEPIEGLETMGVNRYKKSFHDVSKSQLKNLTNGPGKLCIAMEITKANNEMDLCGDRLYIREADEKASLDIVTTTRINIDYAEEAIDFPWRFYIKDNPYVSKK</sequence>
<dbReference type="NCBIfam" id="NF002001">
    <property type="entry name" value="PRK00802.1-1"/>
    <property type="match status" value="1"/>
</dbReference>
<evidence type="ECO:0000256" key="5">
    <source>
        <dbReference type="HAMAP-Rule" id="MF_00527"/>
    </source>
</evidence>
<proteinExistence type="inferred from homology"/>
<accession>A0A1G8ZYA9</accession>
<dbReference type="HAMAP" id="MF_00527">
    <property type="entry name" value="3MGH"/>
    <property type="match status" value="1"/>
</dbReference>
<dbReference type="InterPro" id="IPR036995">
    <property type="entry name" value="MPG_sf"/>
</dbReference>
<evidence type="ECO:0000313" key="7">
    <source>
        <dbReference type="Proteomes" id="UP000198718"/>
    </source>
</evidence>
<dbReference type="FunFam" id="3.10.300.10:FF:000001">
    <property type="entry name" value="Putative 3-methyladenine DNA glycosylase"/>
    <property type="match status" value="1"/>
</dbReference>
<dbReference type="OrthoDB" id="9794313at2"/>
<dbReference type="PANTHER" id="PTHR10429">
    <property type="entry name" value="DNA-3-METHYLADENINE GLYCOSYLASE"/>
    <property type="match status" value="1"/>
</dbReference>
<dbReference type="STRING" id="393762.SAMN05660472_01001"/>
<dbReference type="Gene3D" id="3.10.300.10">
    <property type="entry name" value="Methylpurine-DNA glycosylase (MPG)"/>
    <property type="match status" value="1"/>
</dbReference>
<dbReference type="InterPro" id="IPR003180">
    <property type="entry name" value="MPG"/>
</dbReference>
<dbReference type="NCBIfam" id="NF002003">
    <property type="entry name" value="PRK00802.1-3"/>
    <property type="match status" value="1"/>
</dbReference>
<name>A0A1G8ZYA9_9FIRM</name>
<gene>
    <name evidence="6" type="ORF">SAMN05660472_01001</name>
</gene>
<dbReference type="GO" id="GO:0003905">
    <property type="term" value="F:alkylbase DNA N-glycosylase activity"/>
    <property type="evidence" value="ECO:0007669"/>
    <property type="project" value="InterPro"/>
</dbReference>
<dbReference type="AlphaFoldDB" id="A0A1G8ZYA9"/>
<evidence type="ECO:0000256" key="2">
    <source>
        <dbReference type="ARBA" id="ARBA00022763"/>
    </source>
</evidence>
<dbReference type="InterPro" id="IPR011034">
    <property type="entry name" value="Formyl_transferase-like_C_sf"/>
</dbReference>
<dbReference type="PANTHER" id="PTHR10429:SF0">
    <property type="entry name" value="DNA-3-METHYLADENINE GLYCOSYLASE"/>
    <property type="match status" value="1"/>
</dbReference>
<dbReference type="EC" id="3.2.2.-" evidence="5"/>
<reference evidence="6 7" key="1">
    <citation type="submission" date="2016-10" db="EMBL/GenBank/DDBJ databases">
        <authorList>
            <person name="de Groot N.N."/>
        </authorList>
    </citation>
    <scope>NUCLEOTIDE SEQUENCE [LARGE SCALE GENOMIC DNA]</scope>
    <source>
        <strain evidence="6 7">DSM 18346</strain>
    </source>
</reference>
<evidence type="ECO:0000256" key="1">
    <source>
        <dbReference type="ARBA" id="ARBA00009232"/>
    </source>
</evidence>
<dbReference type="SUPFAM" id="SSF50486">
    <property type="entry name" value="FMT C-terminal domain-like"/>
    <property type="match status" value="1"/>
</dbReference>
<keyword evidence="2 5" id="KW-0227">DNA damage</keyword>
<dbReference type="GO" id="GO:0006284">
    <property type="term" value="P:base-excision repair"/>
    <property type="evidence" value="ECO:0007669"/>
    <property type="project" value="InterPro"/>
</dbReference>
<evidence type="ECO:0000313" key="6">
    <source>
        <dbReference type="EMBL" id="SDK19971.1"/>
    </source>
</evidence>
<evidence type="ECO:0000256" key="3">
    <source>
        <dbReference type="ARBA" id="ARBA00022801"/>
    </source>
</evidence>
<dbReference type="EMBL" id="FNFP01000001">
    <property type="protein sequence ID" value="SDK19971.1"/>
    <property type="molecule type" value="Genomic_DNA"/>
</dbReference>
<dbReference type="CDD" id="cd00540">
    <property type="entry name" value="AAG"/>
    <property type="match status" value="1"/>
</dbReference>
<keyword evidence="7" id="KW-1185">Reference proteome</keyword>
<evidence type="ECO:0000256" key="4">
    <source>
        <dbReference type="ARBA" id="ARBA00023204"/>
    </source>
</evidence>
<comment type="similarity">
    <text evidence="1 5">Belongs to the DNA glycosylase MPG family.</text>
</comment>
<dbReference type="RefSeq" id="WP_090551104.1">
    <property type="nucleotide sequence ID" value="NZ_FNFP01000001.1"/>
</dbReference>
<dbReference type="NCBIfam" id="TIGR00567">
    <property type="entry name" value="3mg"/>
    <property type="match status" value="1"/>
</dbReference>
<dbReference type="Proteomes" id="UP000198718">
    <property type="component" value="Unassembled WGS sequence"/>
</dbReference>
<keyword evidence="3 5" id="KW-0378">Hydrolase</keyword>
<keyword evidence="4 5" id="KW-0234">DNA repair</keyword>